<dbReference type="GO" id="GO:0043165">
    <property type="term" value="P:Gram-negative-bacterium-type cell outer membrane assembly"/>
    <property type="evidence" value="ECO:0007669"/>
    <property type="project" value="InterPro"/>
</dbReference>
<evidence type="ECO:0000313" key="1">
    <source>
        <dbReference type="EMBL" id="AKJ02565.1"/>
    </source>
</evidence>
<dbReference type="Proteomes" id="UP000035579">
    <property type="component" value="Chromosome"/>
</dbReference>
<accession>A0AAC8TE26</accession>
<sequence>MGAMARMRVMGWILLLSAAGCGYRFTSRDAGLPEGVRSVCAPVLRNDTAEPGLEVLFTRVLRQELVRAGVLGGTGACEATLQGVVRSVGSGPTVIAEPSFQGDSRSAAAQAAGYQASAVVLLRLERDGRVLAETEVSGTEDFLPGTTSVSGEVLQVEANRQAALHRLAETLMREGYDRLASNW</sequence>
<proteinExistence type="predicted"/>
<reference evidence="1 2" key="1">
    <citation type="submission" date="2015-05" db="EMBL/GenBank/DDBJ databases">
        <title>Genome assembly of Archangium gephyra DSM 2261.</title>
        <authorList>
            <person name="Sharma G."/>
            <person name="Subramanian S."/>
        </authorList>
    </citation>
    <scope>NUCLEOTIDE SEQUENCE [LARGE SCALE GENOMIC DNA]</scope>
    <source>
        <strain evidence="1 2">DSM 2261</strain>
    </source>
</reference>
<evidence type="ECO:0000313" key="2">
    <source>
        <dbReference type="Proteomes" id="UP000035579"/>
    </source>
</evidence>
<name>A0AAC8TE26_9BACT</name>
<dbReference type="Pfam" id="PF04390">
    <property type="entry name" value="LptE"/>
    <property type="match status" value="1"/>
</dbReference>
<dbReference type="InterPro" id="IPR007485">
    <property type="entry name" value="LPS_assembly_LptE"/>
</dbReference>
<dbReference type="KEGG" id="age:AA314_04191"/>
<keyword evidence="1" id="KW-0449">Lipoprotein</keyword>
<dbReference type="GO" id="GO:0019867">
    <property type="term" value="C:outer membrane"/>
    <property type="evidence" value="ECO:0007669"/>
    <property type="project" value="InterPro"/>
</dbReference>
<gene>
    <name evidence="1" type="ORF">AA314_04191</name>
</gene>
<protein>
    <submittedName>
        <fullName evidence="1">Lipoprotein</fullName>
    </submittedName>
</protein>
<organism evidence="1 2">
    <name type="scientific">Archangium gephyra</name>
    <dbReference type="NCBI Taxonomy" id="48"/>
    <lineage>
        <taxon>Bacteria</taxon>
        <taxon>Pseudomonadati</taxon>
        <taxon>Myxococcota</taxon>
        <taxon>Myxococcia</taxon>
        <taxon>Myxococcales</taxon>
        <taxon>Cystobacterineae</taxon>
        <taxon>Archangiaceae</taxon>
        <taxon>Archangium</taxon>
    </lineage>
</organism>
<dbReference type="PROSITE" id="PS51257">
    <property type="entry name" value="PROKAR_LIPOPROTEIN"/>
    <property type="match status" value="1"/>
</dbReference>
<dbReference type="EMBL" id="CP011509">
    <property type="protein sequence ID" value="AKJ02565.1"/>
    <property type="molecule type" value="Genomic_DNA"/>
</dbReference>
<dbReference type="AlphaFoldDB" id="A0AAC8TE26"/>